<organism evidence="8 9">
    <name type="scientific">Streptomyces olivaceiscleroticus</name>
    <dbReference type="NCBI Taxonomy" id="68245"/>
    <lineage>
        <taxon>Bacteria</taxon>
        <taxon>Bacillati</taxon>
        <taxon>Actinomycetota</taxon>
        <taxon>Actinomycetes</taxon>
        <taxon>Kitasatosporales</taxon>
        <taxon>Streptomycetaceae</taxon>
        <taxon>Streptomyces</taxon>
    </lineage>
</organism>
<dbReference type="Gene3D" id="2.30.40.10">
    <property type="entry name" value="Urease, subunit C, domain 1"/>
    <property type="match status" value="2"/>
</dbReference>
<evidence type="ECO:0000313" key="9">
    <source>
        <dbReference type="Proteomes" id="UP001500909"/>
    </source>
</evidence>
<evidence type="ECO:0008006" key="10">
    <source>
        <dbReference type="Google" id="ProtNLM"/>
    </source>
</evidence>
<evidence type="ECO:0000259" key="6">
    <source>
        <dbReference type="Pfam" id="PF20182"/>
    </source>
</evidence>
<evidence type="ECO:0000256" key="1">
    <source>
        <dbReference type="ARBA" id="ARBA00022723"/>
    </source>
</evidence>
<accession>A0ABP3KBK0</accession>
<keyword evidence="4" id="KW-1133">Transmembrane helix</keyword>
<dbReference type="SUPFAM" id="SSF51556">
    <property type="entry name" value="Metallo-dependent hydrolases"/>
    <property type="match status" value="1"/>
</dbReference>
<evidence type="ECO:0000313" key="8">
    <source>
        <dbReference type="EMBL" id="GAA0475723.1"/>
    </source>
</evidence>
<comment type="caution">
    <text evidence="8">The sequence shown here is derived from an EMBL/GenBank/DDBJ whole genome shotgun (WGS) entry which is preliminary data.</text>
</comment>
<feature type="domain" description="Amidohydrolase-related" evidence="5">
    <location>
        <begin position="276"/>
        <end position="362"/>
    </location>
</feature>
<dbReference type="NCBIfam" id="NF042915">
    <property type="entry name" value="MAB_1171c_fam"/>
    <property type="match status" value="1"/>
</dbReference>
<dbReference type="InterPro" id="IPR050039">
    <property type="entry name" value="MAB_1171c-like"/>
</dbReference>
<feature type="transmembrane region" description="Helical" evidence="4">
    <location>
        <begin position="84"/>
        <end position="105"/>
    </location>
</feature>
<dbReference type="InterPro" id="IPR006680">
    <property type="entry name" value="Amidohydro-rel"/>
</dbReference>
<feature type="domain" description="Aminodeoxyfutalosine deaminase/Imidazolonepropionase-like composite" evidence="7">
    <location>
        <begin position="241"/>
        <end position="265"/>
    </location>
</feature>
<dbReference type="Pfam" id="PF01979">
    <property type="entry name" value="Amidohydro_1"/>
    <property type="match status" value="2"/>
</dbReference>
<evidence type="ECO:0000256" key="2">
    <source>
        <dbReference type="ARBA" id="ARBA00022801"/>
    </source>
</evidence>
<dbReference type="Pfam" id="PF22039">
    <property type="entry name" value="HUTI_composite_bact"/>
    <property type="match status" value="1"/>
</dbReference>
<dbReference type="Proteomes" id="UP001500909">
    <property type="component" value="Unassembled WGS sequence"/>
</dbReference>
<keyword evidence="4" id="KW-0812">Transmembrane</keyword>
<feature type="transmembrane region" description="Helical" evidence="4">
    <location>
        <begin position="46"/>
        <end position="64"/>
    </location>
</feature>
<evidence type="ECO:0000256" key="4">
    <source>
        <dbReference type="SAM" id="Phobius"/>
    </source>
</evidence>
<keyword evidence="4" id="KW-0472">Membrane</keyword>
<proteinExistence type="predicted"/>
<dbReference type="InterPro" id="IPR054418">
    <property type="entry name" value="MQNX/HUTI_composite_N"/>
</dbReference>
<keyword evidence="9" id="KW-1185">Reference proteome</keyword>
<protein>
    <recommendedName>
        <fullName evidence="10">Amidohydrolase</fullName>
    </recommendedName>
</protein>
<dbReference type="Gene3D" id="3.20.20.140">
    <property type="entry name" value="Metal-dependent hydrolases"/>
    <property type="match status" value="2"/>
</dbReference>
<dbReference type="SUPFAM" id="SSF51338">
    <property type="entry name" value="Composite domain of metallo-dependent hydrolases"/>
    <property type="match status" value="2"/>
</dbReference>
<name>A0ABP3KBK0_9ACTN</name>
<evidence type="ECO:0000259" key="5">
    <source>
        <dbReference type="Pfam" id="PF01979"/>
    </source>
</evidence>
<keyword evidence="3" id="KW-0862">Zinc</keyword>
<evidence type="ECO:0000259" key="7">
    <source>
        <dbReference type="Pfam" id="PF22039"/>
    </source>
</evidence>
<dbReference type="PANTHER" id="PTHR43135">
    <property type="entry name" value="ALPHA-D-RIBOSE 1-METHYLPHOSPHONATE 5-TRIPHOSPHATE DIPHOSPHATASE"/>
    <property type="match status" value="1"/>
</dbReference>
<dbReference type="InterPro" id="IPR011059">
    <property type="entry name" value="Metal-dep_hydrolase_composite"/>
</dbReference>
<feature type="domain" description="DUF6545" evidence="6">
    <location>
        <begin position="189"/>
        <end position="237"/>
    </location>
</feature>
<reference evidence="9" key="1">
    <citation type="journal article" date="2019" name="Int. J. Syst. Evol. Microbiol.">
        <title>The Global Catalogue of Microorganisms (GCM) 10K type strain sequencing project: providing services to taxonomists for standard genome sequencing and annotation.</title>
        <authorList>
            <consortium name="The Broad Institute Genomics Platform"/>
            <consortium name="The Broad Institute Genome Sequencing Center for Infectious Disease"/>
            <person name="Wu L."/>
            <person name="Ma J."/>
        </authorList>
    </citation>
    <scope>NUCLEOTIDE SEQUENCE [LARGE SCALE GENOMIC DNA]</scope>
    <source>
        <strain evidence="9">JCM 4805</strain>
    </source>
</reference>
<sequence>MRPGWRDWLAAELEKGPAAHGWVEDQRWTHLVSAEERSRARRRPRWEALPLAAAVLVLTVSTFATPAHVRGRDFATADMTQTPVALFFVAALLYLVYALASALWWTVRYARISLRPLATGLWLTAGALAGMTVANAGRLGLDVMRWHGEQASAWLTYGTQGLLGLVVPVFIVGVTYADVMMRMASARVWLQHRRAYRRLRPLWDILHEAFPQDALSRVPSNGWRDFLSLRGTHYPYYIKDGAVLVRGDRIAAVGPREQIERLAPEGLSVTAVPEGTLLPGLIDSHVHLTLDGGNDPIETARQTGDEALLEGMAERAQQLLYSGVTTVRDLADRNGLAIRLRDAIAKETIRGPRILFSATALTSPGSHLHYAKILDMVTTDAAQTLGITDAGQLAEGQLADLIAVDGDPLSDLGALRDIRIVVAGGKTVRS</sequence>
<feature type="transmembrane region" description="Helical" evidence="4">
    <location>
        <begin position="157"/>
        <end position="177"/>
    </location>
</feature>
<dbReference type="InterPro" id="IPR046675">
    <property type="entry name" value="DUF6545"/>
</dbReference>
<dbReference type="PANTHER" id="PTHR43135:SF3">
    <property type="entry name" value="ALPHA-D-RIBOSE 1-METHYLPHOSPHONATE 5-TRIPHOSPHATE DIPHOSPHATASE"/>
    <property type="match status" value="1"/>
</dbReference>
<dbReference type="Pfam" id="PF20182">
    <property type="entry name" value="DUF6545"/>
    <property type="match status" value="1"/>
</dbReference>
<dbReference type="InterPro" id="IPR032466">
    <property type="entry name" value="Metal_Hydrolase"/>
</dbReference>
<feature type="domain" description="Amidohydrolase-related" evidence="5">
    <location>
        <begin position="368"/>
        <end position="428"/>
    </location>
</feature>
<keyword evidence="2" id="KW-0378">Hydrolase</keyword>
<keyword evidence="1" id="KW-0479">Metal-binding</keyword>
<feature type="transmembrane region" description="Helical" evidence="4">
    <location>
        <begin position="117"/>
        <end position="137"/>
    </location>
</feature>
<evidence type="ECO:0000256" key="3">
    <source>
        <dbReference type="ARBA" id="ARBA00022833"/>
    </source>
</evidence>
<gene>
    <name evidence="8" type="ORF">GCM10010361_45180</name>
</gene>
<dbReference type="EMBL" id="BAAABY010000032">
    <property type="protein sequence ID" value="GAA0475723.1"/>
    <property type="molecule type" value="Genomic_DNA"/>
</dbReference>
<dbReference type="InterPro" id="IPR051781">
    <property type="entry name" value="Metallo-dep_Hydrolase"/>
</dbReference>